<feature type="compositionally biased region" description="Low complexity" evidence="1">
    <location>
        <begin position="227"/>
        <end position="237"/>
    </location>
</feature>
<dbReference type="InterPro" id="IPR036322">
    <property type="entry name" value="WD40_repeat_dom_sf"/>
</dbReference>
<dbReference type="PANTHER" id="PTHR22874:SF1">
    <property type="entry name" value="ACTIVATING MOLECULE IN BECN1-REGULATED AUTOPHAGY PROTEIN 1"/>
    <property type="match status" value="1"/>
</dbReference>
<evidence type="ECO:0000256" key="1">
    <source>
        <dbReference type="SAM" id="MobiDB-lite"/>
    </source>
</evidence>
<organism evidence="2 3">
    <name type="scientific">Amphibalanus amphitrite</name>
    <name type="common">Striped barnacle</name>
    <name type="synonym">Balanus amphitrite</name>
    <dbReference type="NCBI Taxonomy" id="1232801"/>
    <lineage>
        <taxon>Eukaryota</taxon>
        <taxon>Metazoa</taxon>
        <taxon>Ecdysozoa</taxon>
        <taxon>Arthropoda</taxon>
        <taxon>Crustacea</taxon>
        <taxon>Multicrustacea</taxon>
        <taxon>Cirripedia</taxon>
        <taxon>Thoracica</taxon>
        <taxon>Thoracicalcarea</taxon>
        <taxon>Balanomorpha</taxon>
        <taxon>Balanoidea</taxon>
        <taxon>Balanidae</taxon>
        <taxon>Amphibalaninae</taxon>
        <taxon>Amphibalanus</taxon>
    </lineage>
</organism>
<dbReference type="InterPro" id="IPR052596">
    <property type="entry name" value="AMBRA1_autophagy"/>
</dbReference>
<dbReference type="Pfam" id="PF00400">
    <property type="entry name" value="WD40"/>
    <property type="match status" value="1"/>
</dbReference>
<dbReference type="OrthoDB" id="6363363at2759"/>
<dbReference type="Proteomes" id="UP000440578">
    <property type="component" value="Unassembled WGS sequence"/>
</dbReference>
<dbReference type="Gene3D" id="2.130.10.10">
    <property type="entry name" value="YVTN repeat-like/Quinoprotein amine dehydrogenase"/>
    <property type="match status" value="1"/>
</dbReference>
<dbReference type="GO" id="GO:0000423">
    <property type="term" value="P:mitophagy"/>
    <property type="evidence" value="ECO:0007669"/>
    <property type="project" value="TreeGrafter"/>
</dbReference>
<evidence type="ECO:0000313" key="2">
    <source>
        <dbReference type="EMBL" id="KAF0310193.1"/>
    </source>
</evidence>
<dbReference type="PANTHER" id="PTHR22874">
    <property type="entry name" value="ACTIVATING MOLECULE IN BECN1-REGULATED AUTOPHAGY PROTEIN 1"/>
    <property type="match status" value="1"/>
</dbReference>
<dbReference type="SUPFAM" id="SSF50978">
    <property type="entry name" value="WD40 repeat-like"/>
    <property type="match status" value="1"/>
</dbReference>
<dbReference type="GO" id="GO:0080008">
    <property type="term" value="C:Cul4-RING E3 ubiquitin ligase complex"/>
    <property type="evidence" value="ECO:0007669"/>
    <property type="project" value="TreeGrafter"/>
</dbReference>
<dbReference type="GO" id="GO:1990756">
    <property type="term" value="F:ubiquitin-like ligase-substrate adaptor activity"/>
    <property type="evidence" value="ECO:0007669"/>
    <property type="project" value="TreeGrafter"/>
</dbReference>
<dbReference type="EMBL" id="VIIS01000336">
    <property type="protein sequence ID" value="KAF0310193.1"/>
    <property type="molecule type" value="Genomic_DNA"/>
</dbReference>
<feature type="region of interest" description="Disordered" evidence="1">
    <location>
        <begin position="1"/>
        <end position="24"/>
    </location>
</feature>
<reference evidence="2 3" key="1">
    <citation type="submission" date="2019-07" db="EMBL/GenBank/DDBJ databases">
        <title>Draft genome assembly of a fouling barnacle, Amphibalanus amphitrite (Darwin, 1854): The first reference genome for Thecostraca.</title>
        <authorList>
            <person name="Kim W."/>
        </authorList>
    </citation>
    <scope>NUCLEOTIDE SEQUENCE [LARGE SCALE GENOMIC DNA]</scope>
    <source>
        <strain evidence="2">SNU_AA5</strain>
        <tissue evidence="2">Soma without cirri and trophi</tissue>
    </source>
</reference>
<evidence type="ECO:0000313" key="3">
    <source>
        <dbReference type="Proteomes" id="UP000440578"/>
    </source>
</evidence>
<gene>
    <name evidence="2" type="primary">Ambra1</name>
    <name evidence="2" type="ORF">FJT64_000230</name>
</gene>
<dbReference type="SMART" id="SM00320">
    <property type="entry name" value="WD40"/>
    <property type="match status" value="3"/>
</dbReference>
<keyword evidence="3" id="KW-1185">Reference proteome</keyword>
<feature type="compositionally biased region" description="Low complexity" evidence="1">
    <location>
        <begin position="13"/>
        <end position="23"/>
    </location>
</feature>
<protein>
    <submittedName>
        <fullName evidence="2">Activating molecule in BECN1-regulated autophagy protein 1</fullName>
    </submittedName>
</protein>
<dbReference type="InterPro" id="IPR001680">
    <property type="entry name" value="WD40_rpt"/>
</dbReference>
<dbReference type="AlphaFoldDB" id="A0A6A4WW07"/>
<comment type="caution">
    <text evidence="2">The sequence shown here is derived from an EMBL/GenBank/DDBJ whole genome shotgun (WGS) entry which is preliminary data.</text>
</comment>
<name>A0A6A4WW07_AMPAM</name>
<dbReference type="InterPro" id="IPR015943">
    <property type="entry name" value="WD40/YVTN_repeat-like_dom_sf"/>
</dbReference>
<feature type="region of interest" description="Disordered" evidence="1">
    <location>
        <begin position="222"/>
        <end position="259"/>
    </location>
</feature>
<sequence>MALLLGAEEKPADAAGAAQPAPQLCHTLEDRELGLGRPRRRPPPHRRLLDAHEDKLVTQPLMEQPCRIPGSAKSTFLMAFSGDGSRIASTHGDHNIYVTEVSSGALLNTLRGHPRSPWCVAFHPTNSQLIASGCLGGQGGSERWQTDATHVIASLAFHPTDHVLVIATGNRLYFWNWQNEEPFVHCSTLRARERLRYVKFDPLGYKLITAISNVAPPWQDSQEPVLRARPAAPAPAADSPPPAPAGSGPPAADRADPAGGHRLLESAHRSLTLRYAQLHAQFLSLRHQRSLERSLRQVGVPARPAAPRSVPAHTVYCPVLFLFAFYTFLLD</sequence>
<proteinExistence type="predicted"/>
<accession>A0A6A4WW07</accession>
<dbReference type="GO" id="GO:0000045">
    <property type="term" value="P:autophagosome assembly"/>
    <property type="evidence" value="ECO:0007669"/>
    <property type="project" value="TreeGrafter"/>
</dbReference>